<keyword evidence="5" id="KW-1185">Reference proteome</keyword>
<gene>
    <name evidence="4" type="ORF">Q9R08_19435</name>
</gene>
<evidence type="ECO:0000256" key="2">
    <source>
        <dbReference type="SAM" id="Coils"/>
    </source>
</evidence>
<protein>
    <submittedName>
        <fullName evidence="4">MerR family transcriptional regulator</fullName>
    </submittedName>
</protein>
<sequence length="130" mass="14375">MRSRAHAHGPAALSGFSLNTLRYYEREGILPQVSRSAGGHRQYSEADLGTLGFLKCLRETGMPVERLRRYGALCRDESTVPERIALLEEHAAAVDEAIADLRTQRDKLTEKLDCYRGRVSPAADTATSSL</sequence>
<dbReference type="InterPro" id="IPR047057">
    <property type="entry name" value="MerR_fam"/>
</dbReference>
<dbReference type="PANTHER" id="PTHR30204">
    <property type="entry name" value="REDOX-CYCLING DRUG-SENSING TRANSCRIPTIONAL ACTIVATOR SOXR"/>
    <property type="match status" value="1"/>
</dbReference>
<evidence type="ECO:0000313" key="5">
    <source>
        <dbReference type="Proteomes" id="UP001235133"/>
    </source>
</evidence>
<dbReference type="SUPFAM" id="SSF46955">
    <property type="entry name" value="Putative DNA-binding domain"/>
    <property type="match status" value="1"/>
</dbReference>
<evidence type="ECO:0000259" key="3">
    <source>
        <dbReference type="PROSITE" id="PS50937"/>
    </source>
</evidence>
<dbReference type="Gene3D" id="1.10.1660.10">
    <property type="match status" value="1"/>
</dbReference>
<accession>A0ABU0Z833</accession>
<dbReference type="EMBL" id="JAVFWO010000007">
    <property type="protein sequence ID" value="MDQ7880173.1"/>
    <property type="molecule type" value="Genomic_DNA"/>
</dbReference>
<dbReference type="PROSITE" id="PS50937">
    <property type="entry name" value="HTH_MERR_2"/>
    <property type="match status" value="1"/>
</dbReference>
<organism evidence="4 5">
    <name type="scientific">Microbacterium psychrotolerans</name>
    <dbReference type="NCBI Taxonomy" id="3068321"/>
    <lineage>
        <taxon>Bacteria</taxon>
        <taxon>Bacillati</taxon>
        <taxon>Actinomycetota</taxon>
        <taxon>Actinomycetes</taxon>
        <taxon>Micrococcales</taxon>
        <taxon>Microbacteriaceae</taxon>
        <taxon>Microbacterium</taxon>
    </lineage>
</organism>
<dbReference type="RefSeq" id="WP_308869842.1">
    <property type="nucleotide sequence ID" value="NZ_JAVFWO010000007.1"/>
</dbReference>
<proteinExistence type="predicted"/>
<feature type="domain" description="HTH merR-type" evidence="3">
    <location>
        <begin position="20"/>
        <end position="73"/>
    </location>
</feature>
<dbReference type="CDD" id="cd01109">
    <property type="entry name" value="HTH_YyaN"/>
    <property type="match status" value="1"/>
</dbReference>
<evidence type="ECO:0000256" key="1">
    <source>
        <dbReference type="ARBA" id="ARBA00023125"/>
    </source>
</evidence>
<reference evidence="4 5" key="1">
    <citation type="submission" date="2023-08" db="EMBL/GenBank/DDBJ databases">
        <title>Microbacterium psychrotolerans sp. nov., a psychrotolerant bacterium isolated from soil in Heilongjiang Province, China.</title>
        <authorList>
            <person name="An P."/>
            <person name="Zhao D."/>
            <person name="Xiang H."/>
        </authorList>
    </citation>
    <scope>NUCLEOTIDE SEQUENCE [LARGE SCALE GENOMIC DNA]</scope>
    <source>
        <strain evidence="4 5">QXD-8</strain>
    </source>
</reference>
<keyword evidence="1" id="KW-0238">DNA-binding</keyword>
<feature type="coiled-coil region" evidence="2">
    <location>
        <begin position="84"/>
        <end position="118"/>
    </location>
</feature>
<dbReference type="Proteomes" id="UP001235133">
    <property type="component" value="Unassembled WGS sequence"/>
</dbReference>
<evidence type="ECO:0000313" key="4">
    <source>
        <dbReference type="EMBL" id="MDQ7880173.1"/>
    </source>
</evidence>
<name>A0ABU0Z833_9MICO</name>
<dbReference type="InterPro" id="IPR009061">
    <property type="entry name" value="DNA-bd_dom_put_sf"/>
</dbReference>
<dbReference type="PRINTS" id="PR00040">
    <property type="entry name" value="HTHMERR"/>
</dbReference>
<dbReference type="SMART" id="SM00422">
    <property type="entry name" value="HTH_MERR"/>
    <property type="match status" value="1"/>
</dbReference>
<keyword evidence="2" id="KW-0175">Coiled coil</keyword>
<dbReference type="PANTHER" id="PTHR30204:SF98">
    <property type="entry name" value="HTH-TYPE TRANSCRIPTIONAL REGULATOR ADHR"/>
    <property type="match status" value="1"/>
</dbReference>
<dbReference type="InterPro" id="IPR000551">
    <property type="entry name" value="MerR-type_HTH_dom"/>
</dbReference>
<dbReference type="Pfam" id="PF13411">
    <property type="entry name" value="MerR_1"/>
    <property type="match status" value="1"/>
</dbReference>
<comment type="caution">
    <text evidence="4">The sequence shown here is derived from an EMBL/GenBank/DDBJ whole genome shotgun (WGS) entry which is preliminary data.</text>
</comment>